<dbReference type="InterPro" id="IPR000054">
    <property type="entry name" value="Ribosomal_eL31"/>
</dbReference>
<keyword evidence="5" id="KW-1185">Reference proteome</keyword>
<dbReference type="GO" id="GO:0022625">
    <property type="term" value="C:cytosolic large ribosomal subunit"/>
    <property type="evidence" value="ECO:0007669"/>
    <property type="project" value="TreeGrafter"/>
</dbReference>
<dbReference type="InterPro" id="IPR023621">
    <property type="entry name" value="Ribosomal_eL31_dom_sf"/>
</dbReference>
<evidence type="ECO:0000256" key="2">
    <source>
        <dbReference type="ARBA" id="ARBA00022980"/>
    </source>
</evidence>
<comment type="similarity">
    <text evidence="1">Belongs to the eukaryotic ribosomal protein eL31 family.</text>
</comment>
<dbReference type="STRING" id="329046.A0A1Y2CY69"/>
<comment type="caution">
    <text evidence="4">The sequence shown here is derived from an EMBL/GenBank/DDBJ whole genome shotgun (WGS) entry which is preliminary data.</text>
</comment>
<keyword evidence="3" id="KW-0687">Ribonucleoprotein</keyword>
<organism evidence="4 5">
    <name type="scientific">Rhizoclosmatium globosum</name>
    <dbReference type="NCBI Taxonomy" id="329046"/>
    <lineage>
        <taxon>Eukaryota</taxon>
        <taxon>Fungi</taxon>
        <taxon>Fungi incertae sedis</taxon>
        <taxon>Chytridiomycota</taxon>
        <taxon>Chytridiomycota incertae sedis</taxon>
        <taxon>Chytridiomycetes</taxon>
        <taxon>Chytridiales</taxon>
        <taxon>Chytriomycetaceae</taxon>
        <taxon>Rhizoclosmatium</taxon>
    </lineage>
</organism>
<protein>
    <recommendedName>
        <fullName evidence="6">60S ribosomal protein L31</fullName>
    </recommendedName>
</protein>
<proteinExistence type="inferred from homology"/>
<dbReference type="GO" id="GO:0030684">
    <property type="term" value="C:preribosome"/>
    <property type="evidence" value="ECO:0007669"/>
    <property type="project" value="EnsemblFungi"/>
</dbReference>
<dbReference type="OrthoDB" id="9739313at2759"/>
<dbReference type="SUPFAM" id="SSF54575">
    <property type="entry name" value="Ribosomal protein L31e"/>
    <property type="match status" value="1"/>
</dbReference>
<dbReference type="Proteomes" id="UP000193642">
    <property type="component" value="Unassembled WGS sequence"/>
</dbReference>
<evidence type="ECO:0000313" key="4">
    <source>
        <dbReference type="EMBL" id="ORY51794.1"/>
    </source>
</evidence>
<evidence type="ECO:0000313" key="5">
    <source>
        <dbReference type="Proteomes" id="UP000193642"/>
    </source>
</evidence>
<dbReference type="Gene3D" id="3.10.440.10">
    <property type="match status" value="1"/>
</dbReference>
<evidence type="ECO:0000256" key="3">
    <source>
        <dbReference type="ARBA" id="ARBA00023274"/>
    </source>
</evidence>
<dbReference type="FunFam" id="3.10.440.10:FF:000001">
    <property type="entry name" value="60S ribosomal protein L31"/>
    <property type="match status" value="1"/>
</dbReference>
<evidence type="ECO:0008006" key="6">
    <source>
        <dbReference type="Google" id="ProtNLM"/>
    </source>
</evidence>
<dbReference type="Pfam" id="PF01198">
    <property type="entry name" value="Ribosomal_L31e"/>
    <property type="match status" value="1"/>
</dbReference>
<dbReference type="InterPro" id="IPR020052">
    <property type="entry name" value="Ribosomal_eL31_CS"/>
</dbReference>
<gene>
    <name evidence="4" type="ORF">BCR33DRAFT_711991</name>
</gene>
<dbReference type="CDD" id="cd00463">
    <property type="entry name" value="Ribosomal_L31e"/>
    <property type="match status" value="1"/>
</dbReference>
<dbReference type="EMBL" id="MCGO01000004">
    <property type="protein sequence ID" value="ORY51794.1"/>
    <property type="molecule type" value="Genomic_DNA"/>
</dbReference>
<dbReference type="GO" id="GO:0003735">
    <property type="term" value="F:structural constituent of ribosome"/>
    <property type="evidence" value="ECO:0007669"/>
    <property type="project" value="InterPro"/>
</dbReference>
<keyword evidence="2" id="KW-0689">Ribosomal protein</keyword>
<evidence type="ECO:0000256" key="1">
    <source>
        <dbReference type="ARBA" id="ARBA00010808"/>
    </source>
</evidence>
<dbReference type="SMART" id="SM01380">
    <property type="entry name" value="Ribosomal_L31e"/>
    <property type="match status" value="1"/>
</dbReference>
<dbReference type="AlphaFoldDB" id="A0A1Y2CY69"/>
<name>A0A1Y2CY69_9FUNG</name>
<dbReference type="PANTHER" id="PTHR10956:SF0">
    <property type="entry name" value="60S RIBOSOMAL PROTEIN L31"/>
    <property type="match status" value="1"/>
</dbReference>
<reference evidence="4 5" key="1">
    <citation type="submission" date="2016-07" db="EMBL/GenBank/DDBJ databases">
        <title>Pervasive Adenine N6-methylation of Active Genes in Fungi.</title>
        <authorList>
            <consortium name="DOE Joint Genome Institute"/>
            <person name="Mondo S.J."/>
            <person name="Dannebaum R.O."/>
            <person name="Kuo R.C."/>
            <person name="Labutti K."/>
            <person name="Haridas S."/>
            <person name="Kuo A."/>
            <person name="Salamov A."/>
            <person name="Ahrendt S.R."/>
            <person name="Lipzen A."/>
            <person name="Sullivan W."/>
            <person name="Andreopoulos W.B."/>
            <person name="Clum A."/>
            <person name="Lindquist E."/>
            <person name="Daum C."/>
            <person name="Ramamoorthy G.K."/>
            <person name="Gryganskyi A."/>
            <person name="Culley D."/>
            <person name="Magnuson J.K."/>
            <person name="James T.Y."/>
            <person name="O'Malley M.A."/>
            <person name="Stajich J.E."/>
            <person name="Spatafora J.W."/>
            <person name="Visel A."/>
            <person name="Grigoriev I.V."/>
        </authorList>
    </citation>
    <scope>NUCLEOTIDE SEQUENCE [LARGE SCALE GENOMIC DNA]</scope>
    <source>
        <strain evidence="4 5">JEL800</strain>
    </source>
</reference>
<accession>A0A1Y2CY69</accession>
<sequence>MLLASRSFVIQLTSTLAQVVTREFTIHLHKHVFGRTFKKRAPHAIKVIRKFAQNAMKTSDVRLDPSLNTEVWKKGVKSIPHRIRVRLSRKKNDDEGAKERLFTLVTAVPIATSAGFKGLQNETIHDE</sequence>
<dbReference type="PROSITE" id="PS01144">
    <property type="entry name" value="RIBOSOMAL_L31E"/>
    <property type="match status" value="1"/>
</dbReference>
<dbReference type="PANTHER" id="PTHR10956">
    <property type="entry name" value="60S RIBOSOMAL PROTEIN L31"/>
    <property type="match status" value="1"/>
</dbReference>
<dbReference type="GO" id="GO:0002181">
    <property type="term" value="P:cytoplasmic translation"/>
    <property type="evidence" value="ECO:0007669"/>
    <property type="project" value="TreeGrafter"/>
</dbReference>